<protein>
    <submittedName>
        <fullName evidence="2">Glycosyltransferase</fullName>
        <ecNumber evidence="2">2.4.-.-</ecNumber>
    </submittedName>
</protein>
<gene>
    <name evidence="2" type="ORF">ACFSFX_14705</name>
</gene>
<proteinExistence type="predicted"/>
<dbReference type="EC" id="2.4.-.-" evidence="2"/>
<dbReference type="SUPFAM" id="SSF53756">
    <property type="entry name" value="UDP-Glycosyltransferase/glycogen phosphorylase"/>
    <property type="match status" value="1"/>
</dbReference>
<accession>A0ABW4QAT0</accession>
<dbReference type="Proteomes" id="UP001597307">
    <property type="component" value="Unassembled WGS sequence"/>
</dbReference>
<dbReference type="InterPro" id="IPR055259">
    <property type="entry name" value="YkvP/CgeB_Glyco_trans-like"/>
</dbReference>
<evidence type="ECO:0000259" key="1">
    <source>
        <dbReference type="Pfam" id="PF13524"/>
    </source>
</evidence>
<dbReference type="GO" id="GO:0016757">
    <property type="term" value="F:glycosyltransferase activity"/>
    <property type="evidence" value="ECO:0007669"/>
    <property type="project" value="UniProtKB-KW"/>
</dbReference>
<evidence type="ECO:0000313" key="3">
    <source>
        <dbReference type="Proteomes" id="UP001597307"/>
    </source>
</evidence>
<dbReference type="Pfam" id="PF13524">
    <property type="entry name" value="Glyco_trans_1_2"/>
    <property type="match status" value="1"/>
</dbReference>
<keyword evidence="2" id="KW-0808">Transferase</keyword>
<dbReference type="InterPro" id="IPR029044">
    <property type="entry name" value="Nucleotide-diphossugar_trans"/>
</dbReference>
<comment type="caution">
    <text evidence="2">The sequence shown here is derived from an EMBL/GenBank/DDBJ whole genome shotgun (WGS) entry which is preliminary data.</text>
</comment>
<dbReference type="EMBL" id="JBHUGA010000060">
    <property type="protein sequence ID" value="MFD1847838.1"/>
    <property type="molecule type" value="Genomic_DNA"/>
</dbReference>
<dbReference type="SUPFAM" id="SSF53448">
    <property type="entry name" value="Nucleotide-diphospho-sugar transferases"/>
    <property type="match status" value="1"/>
</dbReference>
<sequence>MTQYREFAFRARQNSWSSKTKENAGRRIAGAIPLLRRSSFPEVELAEATPSKPEIRVGTILDAFSHAGFEWEWSCIPLRPGISVDALADLNLDFILIESAWHGNKGDWKYKLQGSAGPGEQVRALIDIAKAQGLPIVFWNKEDPPHYEDFLPLARLCDLVFTSDSNMIPRYRADLGHDRVEALAFAAQPKIHNPVRQRRGWHDRDVAFAGMFFSHKYPERREQMAMLLPAAVSACEADHKKFDIFSRAAASPEYKFPGELQRHVLGELNYLQMIAAYKRYKIFLNVNSVVDSPTMCSRRVFEMTAAGASVVTTPSPAINTFFSDSEMAIVANAGDASSVIRALLRNPSFAARQIHRGQREIWRHHTYRHRARQITEAVGIALGDDINPIVSVIVSSIRPDQLDHVLAGVAAQRDVKIQLVYGLHGLPLDEEAFRAKCRFFELEDVVAVELPKELSLGECLNVLVEKSNGSFVAKWDDDDIYAPWYLHDQLMALDFSGASVVGKRAHFMRLVGMDLTVLRNEAFEHRFTHFVAGPTLVGRREVFRLNPFPPTTTGEDTGFLRSVLDGGGSVYAADKFNYCQVRQENPEEHTWKITANEILATSEVAFYGDSVEQVFV</sequence>
<dbReference type="Gene3D" id="3.90.550.10">
    <property type="entry name" value="Spore Coat Polysaccharide Biosynthesis Protein SpsA, Chain A"/>
    <property type="match status" value="1"/>
</dbReference>
<feature type="domain" description="Spore protein YkvP/CgeB glycosyl transferase-like" evidence="1">
    <location>
        <begin position="241"/>
        <end position="375"/>
    </location>
</feature>
<dbReference type="RefSeq" id="WP_343881051.1">
    <property type="nucleotide sequence ID" value="NZ_BAAAIJ010000051.1"/>
</dbReference>
<name>A0ABW4QAT0_9MICC</name>
<reference evidence="3" key="1">
    <citation type="journal article" date="2019" name="Int. J. Syst. Evol. Microbiol.">
        <title>The Global Catalogue of Microorganisms (GCM) 10K type strain sequencing project: providing services to taxonomists for standard genome sequencing and annotation.</title>
        <authorList>
            <consortium name="The Broad Institute Genomics Platform"/>
            <consortium name="The Broad Institute Genome Sequencing Center for Infectious Disease"/>
            <person name="Wu L."/>
            <person name="Ma J."/>
        </authorList>
    </citation>
    <scope>NUCLEOTIDE SEQUENCE [LARGE SCALE GENOMIC DNA]</scope>
    <source>
        <strain evidence="3">JCM 11496</strain>
    </source>
</reference>
<dbReference type="Gene3D" id="3.40.50.2000">
    <property type="entry name" value="Glycogen Phosphorylase B"/>
    <property type="match status" value="1"/>
</dbReference>
<keyword evidence="3" id="KW-1185">Reference proteome</keyword>
<organism evidence="2 3">
    <name type="scientific">Arthrobacter flavus</name>
    <dbReference type="NCBI Taxonomy" id="95172"/>
    <lineage>
        <taxon>Bacteria</taxon>
        <taxon>Bacillati</taxon>
        <taxon>Actinomycetota</taxon>
        <taxon>Actinomycetes</taxon>
        <taxon>Micrococcales</taxon>
        <taxon>Micrococcaceae</taxon>
        <taxon>Arthrobacter</taxon>
    </lineage>
</organism>
<keyword evidence="2" id="KW-0328">Glycosyltransferase</keyword>
<evidence type="ECO:0000313" key="2">
    <source>
        <dbReference type="EMBL" id="MFD1847838.1"/>
    </source>
</evidence>